<evidence type="ECO:0000313" key="12">
    <source>
        <dbReference type="Proteomes" id="UP000234335"/>
    </source>
</evidence>
<keyword evidence="12" id="KW-1185">Reference proteome</keyword>
<feature type="domain" description="OmpR/PhoB-type" evidence="9">
    <location>
        <begin position="122"/>
        <end position="218"/>
    </location>
</feature>
<dbReference type="SUPFAM" id="SSF52172">
    <property type="entry name" value="CheY-like"/>
    <property type="match status" value="1"/>
</dbReference>
<evidence type="ECO:0000256" key="3">
    <source>
        <dbReference type="ARBA" id="ARBA00023015"/>
    </source>
</evidence>
<dbReference type="EMBL" id="PKGS01000001">
    <property type="protein sequence ID" value="PKZ17179.1"/>
    <property type="molecule type" value="Genomic_DNA"/>
</dbReference>
<dbReference type="InterPro" id="IPR039420">
    <property type="entry name" value="WalR-like"/>
</dbReference>
<gene>
    <name evidence="11" type="primary">walR</name>
    <name evidence="10" type="ORF">CYJ34_00280</name>
    <name evidence="11" type="ORF">NCTC9810_01193</name>
</gene>
<dbReference type="GO" id="GO:0032993">
    <property type="term" value="C:protein-DNA complex"/>
    <property type="evidence" value="ECO:0007669"/>
    <property type="project" value="TreeGrafter"/>
</dbReference>
<proteinExistence type="predicted"/>
<dbReference type="PANTHER" id="PTHR48111">
    <property type="entry name" value="REGULATOR OF RPOS"/>
    <property type="match status" value="1"/>
</dbReference>
<keyword evidence="2" id="KW-0902">Two-component regulatory system</keyword>
<dbReference type="PROSITE" id="PS51755">
    <property type="entry name" value="OMPR_PHOB"/>
    <property type="match status" value="1"/>
</dbReference>
<evidence type="ECO:0000256" key="5">
    <source>
        <dbReference type="ARBA" id="ARBA00023163"/>
    </source>
</evidence>
<keyword evidence="5" id="KW-0804">Transcription</keyword>
<dbReference type="PANTHER" id="PTHR48111:SF1">
    <property type="entry name" value="TWO-COMPONENT RESPONSE REGULATOR ORR33"/>
    <property type="match status" value="1"/>
</dbReference>
<keyword evidence="1 6" id="KW-0597">Phosphoprotein</keyword>
<dbReference type="Gene3D" id="1.10.10.10">
    <property type="entry name" value="Winged helix-like DNA-binding domain superfamily/Winged helix DNA-binding domain"/>
    <property type="match status" value="1"/>
</dbReference>
<dbReference type="InterPro" id="IPR001867">
    <property type="entry name" value="OmpR/PhoB-type_DNA-bd"/>
</dbReference>
<evidence type="ECO:0000256" key="2">
    <source>
        <dbReference type="ARBA" id="ARBA00023012"/>
    </source>
</evidence>
<dbReference type="PROSITE" id="PS50110">
    <property type="entry name" value="RESPONSE_REGULATORY"/>
    <property type="match status" value="1"/>
</dbReference>
<feature type="modified residue" description="4-aspartylphosphate" evidence="6">
    <location>
        <position position="50"/>
    </location>
</feature>
<organism evidence="10 12">
    <name type="scientific">Anaerococcus octavius</name>
    <dbReference type="NCBI Taxonomy" id="54007"/>
    <lineage>
        <taxon>Bacteria</taxon>
        <taxon>Bacillati</taxon>
        <taxon>Bacillota</taxon>
        <taxon>Tissierellia</taxon>
        <taxon>Tissierellales</taxon>
        <taxon>Peptoniphilaceae</taxon>
        <taxon>Anaerococcus</taxon>
    </lineage>
</organism>
<evidence type="ECO:0000256" key="4">
    <source>
        <dbReference type="ARBA" id="ARBA00023125"/>
    </source>
</evidence>
<dbReference type="Proteomes" id="UP000255124">
    <property type="component" value="Unassembled WGS sequence"/>
</dbReference>
<dbReference type="InterPro" id="IPR036388">
    <property type="entry name" value="WH-like_DNA-bd_sf"/>
</dbReference>
<dbReference type="GO" id="GO:0000156">
    <property type="term" value="F:phosphorelay response regulator activity"/>
    <property type="evidence" value="ECO:0007669"/>
    <property type="project" value="TreeGrafter"/>
</dbReference>
<name>A0A2I1MAT2_9FIRM</name>
<dbReference type="InterPro" id="IPR011006">
    <property type="entry name" value="CheY-like_superfamily"/>
</dbReference>
<evidence type="ECO:0000256" key="1">
    <source>
        <dbReference type="ARBA" id="ARBA00022553"/>
    </source>
</evidence>
<evidence type="ECO:0000256" key="7">
    <source>
        <dbReference type="PROSITE-ProRule" id="PRU01091"/>
    </source>
</evidence>
<evidence type="ECO:0000313" key="11">
    <source>
        <dbReference type="EMBL" id="SUU92847.1"/>
    </source>
</evidence>
<dbReference type="CDD" id="cd00383">
    <property type="entry name" value="trans_reg_C"/>
    <property type="match status" value="1"/>
</dbReference>
<dbReference type="Pfam" id="PF00072">
    <property type="entry name" value="Response_reg"/>
    <property type="match status" value="1"/>
</dbReference>
<sequence>MIYVVEDDKSIRNLVDYALTEKGYEVASFEDGLDIVNIIKQKGGQLLILDIMLPEKDGIEILEEIREFSDIPVILLTARTDEFDKVLGLESGADDYITKPFSILELISRVKAVLRRSVKKDSDHINYENITINTKKRTVKIDGKPIDLTFKEFEMLLLFMNNIGNVITREDFLLKIWGYDYEGETRTVDVHIASLRNKLLNEGRHIKTVRNLGYKFGEI</sequence>
<dbReference type="SMART" id="SM00862">
    <property type="entry name" value="Trans_reg_C"/>
    <property type="match status" value="1"/>
</dbReference>
<evidence type="ECO:0000313" key="10">
    <source>
        <dbReference type="EMBL" id="PKZ17179.1"/>
    </source>
</evidence>
<keyword evidence="3" id="KW-0805">Transcription regulation</keyword>
<dbReference type="Pfam" id="PF00486">
    <property type="entry name" value="Trans_reg_C"/>
    <property type="match status" value="1"/>
</dbReference>
<dbReference type="GO" id="GO:0000976">
    <property type="term" value="F:transcription cis-regulatory region binding"/>
    <property type="evidence" value="ECO:0007669"/>
    <property type="project" value="TreeGrafter"/>
</dbReference>
<reference evidence="11 13" key="2">
    <citation type="submission" date="2018-06" db="EMBL/GenBank/DDBJ databases">
        <authorList>
            <consortium name="Pathogen Informatics"/>
            <person name="Doyle S."/>
        </authorList>
    </citation>
    <scope>NUCLEOTIDE SEQUENCE [LARGE SCALE GENOMIC DNA]</scope>
    <source>
        <strain evidence="11 13">NCTC9810</strain>
    </source>
</reference>
<protein>
    <submittedName>
        <fullName evidence="10">DNA-binding response regulator</fullName>
    </submittedName>
    <submittedName>
        <fullName evidence="11">Transcriptional regulatory protein walR</fullName>
    </submittedName>
</protein>
<dbReference type="GO" id="GO:0006355">
    <property type="term" value="P:regulation of DNA-templated transcription"/>
    <property type="evidence" value="ECO:0007669"/>
    <property type="project" value="InterPro"/>
</dbReference>
<dbReference type="EMBL" id="UFTA01000002">
    <property type="protein sequence ID" value="SUU92847.1"/>
    <property type="molecule type" value="Genomic_DNA"/>
</dbReference>
<dbReference type="OrthoDB" id="9802426at2"/>
<accession>A0A2I1MAT2</accession>
<reference evidence="10 12" key="1">
    <citation type="submission" date="2017-12" db="EMBL/GenBank/DDBJ databases">
        <title>Phylogenetic diversity of female urinary microbiome.</title>
        <authorList>
            <person name="Thomas-White K."/>
            <person name="Wolfe A.J."/>
        </authorList>
    </citation>
    <scope>NUCLEOTIDE SEQUENCE [LARGE SCALE GENOMIC DNA]</scope>
    <source>
        <strain evidence="10 12">UMB0119</strain>
    </source>
</reference>
<keyword evidence="4 7" id="KW-0238">DNA-binding</keyword>
<dbReference type="RefSeq" id="WP_101539348.1">
    <property type="nucleotide sequence ID" value="NZ_CALTZC010000003.1"/>
</dbReference>
<feature type="domain" description="Response regulatory" evidence="8">
    <location>
        <begin position="1"/>
        <end position="114"/>
    </location>
</feature>
<dbReference type="GO" id="GO:0005829">
    <property type="term" value="C:cytosol"/>
    <property type="evidence" value="ECO:0007669"/>
    <property type="project" value="TreeGrafter"/>
</dbReference>
<evidence type="ECO:0000256" key="6">
    <source>
        <dbReference type="PROSITE-ProRule" id="PRU00169"/>
    </source>
</evidence>
<evidence type="ECO:0000259" key="9">
    <source>
        <dbReference type="PROSITE" id="PS51755"/>
    </source>
</evidence>
<dbReference type="Gene3D" id="3.40.50.2300">
    <property type="match status" value="1"/>
</dbReference>
<dbReference type="InterPro" id="IPR001789">
    <property type="entry name" value="Sig_transdc_resp-reg_receiver"/>
</dbReference>
<evidence type="ECO:0000259" key="8">
    <source>
        <dbReference type="PROSITE" id="PS50110"/>
    </source>
</evidence>
<feature type="DNA-binding region" description="OmpR/PhoB-type" evidence="7">
    <location>
        <begin position="122"/>
        <end position="218"/>
    </location>
</feature>
<dbReference type="FunFam" id="1.10.10.10:FF:000018">
    <property type="entry name" value="DNA-binding response regulator ResD"/>
    <property type="match status" value="1"/>
</dbReference>
<dbReference type="Gene3D" id="6.10.250.690">
    <property type="match status" value="1"/>
</dbReference>
<dbReference type="Proteomes" id="UP000234335">
    <property type="component" value="Unassembled WGS sequence"/>
</dbReference>
<dbReference type="AlphaFoldDB" id="A0A2I1MAT2"/>
<evidence type="ECO:0000313" key="13">
    <source>
        <dbReference type="Proteomes" id="UP000255124"/>
    </source>
</evidence>
<dbReference type="SMART" id="SM00448">
    <property type="entry name" value="REC"/>
    <property type="match status" value="1"/>
</dbReference>